<gene>
    <name evidence="3" type="ORF">MM415A00527_0010</name>
    <name evidence="2" type="ORF">MM415B00932_0010</name>
    <name evidence="1" type="ORF">TM448A00586_0013</name>
    <name evidence="4" type="ORF">TM448B01076_0008</name>
</gene>
<sequence length="147" mass="16794">MKDETRKISNVFWSFKRYLHSQIGGSYELFWNPTGQPEPTDVDEWVIYESGQYDSELFTITSPRIHCVRRNDPDGDKMEDLVTAVMATVDAQSSRKYIDFYDKTTALVIGRIDILNAVAGPPVPYSTGIISRAIDLTVRVKTKRRTI</sequence>
<evidence type="ECO:0000313" key="4">
    <source>
        <dbReference type="EMBL" id="QJH97734.1"/>
    </source>
</evidence>
<dbReference type="EMBL" id="MT144028">
    <property type="protein sequence ID" value="QJA47007.1"/>
    <property type="molecule type" value="Genomic_DNA"/>
</dbReference>
<organism evidence="1">
    <name type="scientific">viral metagenome</name>
    <dbReference type="NCBI Taxonomy" id="1070528"/>
    <lineage>
        <taxon>unclassified sequences</taxon>
        <taxon>metagenomes</taxon>
        <taxon>organismal metagenomes</taxon>
    </lineage>
</organism>
<dbReference type="EMBL" id="MT141442">
    <property type="protein sequence ID" value="QJA61468.1"/>
    <property type="molecule type" value="Genomic_DNA"/>
</dbReference>
<accession>A0A6H1ZI62</accession>
<evidence type="ECO:0000313" key="2">
    <source>
        <dbReference type="EMBL" id="QJA61468.1"/>
    </source>
</evidence>
<proteinExistence type="predicted"/>
<name>A0A6H1ZI62_9ZZZZ</name>
<dbReference type="EMBL" id="MT144699">
    <property type="protein sequence ID" value="QJH97734.1"/>
    <property type="molecule type" value="Genomic_DNA"/>
</dbReference>
<evidence type="ECO:0000313" key="1">
    <source>
        <dbReference type="EMBL" id="QJA47007.1"/>
    </source>
</evidence>
<reference evidence="1" key="1">
    <citation type="submission" date="2020-03" db="EMBL/GenBank/DDBJ databases">
        <title>The deep terrestrial virosphere.</title>
        <authorList>
            <person name="Holmfeldt K."/>
            <person name="Nilsson E."/>
            <person name="Simone D."/>
            <person name="Lopez-Fernandez M."/>
            <person name="Wu X."/>
            <person name="de Brujin I."/>
            <person name="Lundin D."/>
            <person name="Andersson A."/>
            <person name="Bertilsson S."/>
            <person name="Dopson M."/>
        </authorList>
    </citation>
    <scope>NUCLEOTIDE SEQUENCE</scope>
    <source>
        <strain evidence="3">MM415A00527</strain>
        <strain evidence="2">MM415B00932</strain>
        <strain evidence="1">TM448A00586</strain>
        <strain evidence="4">TM448B01076</strain>
    </source>
</reference>
<protein>
    <submittedName>
        <fullName evidence="1">Uncharacterized protein</fullName>
    </submittedName>
</protein>
<evidence type="ECO:0000313" key="3">
    <source>
        <dbReference type="EMBL" id="QJA81485.1"/>
    </source>
</evidence>
<dbReference type="EMBL" id="MT142461">
    <property type="protein sequence ID" value="QJA81485.1"/>
    <property type="molecule type" value="Genomic_DNA"/>
</dbReference>
<dbReference type="AlphaFoldDB" id="A0A6H1ZI62"/>